<evidence type="ECO:0000259" key="3">
    <source>
        <dbReference type="Pfam" id="PF00501"/>
    </source>
</evidence>
<keyword evidence="6" id="KW-1185">Reference proteome</keyword>
<comment type="caution">
    <text evidence="5">The sequence shown here is derived from an EMBL/GenBank/DDBJ whole genome shotgun (WGS) entry which is preliminary data.</text>
</comment>
<accession>A0A8H6SEK8</accession>
<dbReference type="CDD" id="cd05911">
    <property type="entry name" value="Firefly_Luc_like"/>
    <property type="match status" value="1"/>
</dbReference>
<organism evidence="5 6">
    <name type="scientific">Mycena chlorophos</name>
    <name type="common">Agaric fungus</name>
    <name type="synonym">Agaricus chlorophos</name>
    <dbReference type="NCBI Taxonomy" id="658473"/>
    <lineage>
        <taxon>Eukaryota</taxon>
        <taxon>Fungi</taxon>
        <taxon>Dikarya</taxon>
        <taxon>Basidiomycota</taxon>
        <taxon>Agaricomycotina</taxon>
        <taxon>Agaricomycetes</taxon>
        <taxon>Agaricomycetidae</taxon>
        <taxon>Agaricales</taxon>
        <taxon>Marasmiineae</taxon>
        <taxon>Mycenaceae</taxon>
        <taxon>Mycena</taxon>
    </lineage>
</organism>
<evidence type="ECO:0000259" key="4">
    <source>
        <dbReference type="Pfam" id="PF13193"/>
    </source>
</evidence>
<dbReference type="InterPro" id="IPR025110">
    <property type="entry name" value="AMP-bd_C"/>
</dbReference>
<dbReference type="PANTHER" id="PTHR24096:SF149">
    <property type="entry name" value="AMP-BINDING DOMAIN-CONTAINING PROTEIN-RELATED"/>
    <property type="match status" value="1"/>
</dbReference>
<dbReference type="Gene3D" id="3.40.50.980">
    <property type="match status" value="2"/>
</dbReference>
<comment type="similarity">
    <text evidence="1">Belongs to the ATP-dependent AMP-binding enzyme family.</text>
</comment>
<dbReference type="PANTHER" id="PTHR24096">
    <property type="entry name" value="LONG-CHAIN-FATTY-ACID--COA LIGASE"/>
    <property type="match status" value="1"/>
</dbReference>
<dbReference type="PROSITE" id="PS00455">
    <property type="entry name" value="AMP_BINDING"/>
    <property type="match status" value="1"/>
</dbReference>
<sequence length="611" mass="66730">MTPKIYSSPFPVPDQSIVSKSIFTHLFASTSPDKVGAFPASLKAFVDAPSGAYLTRAQLAHLSLSFAHGLRNHPTTSRFSKRGDVVMIFSPNCLAWPVVVRSIPARHDISLIHSLVLVAVAAGLRCTLANSAYTAHELLHQYTNSGAQLIVAFEDGVSVVRQMLVDLNGLSQREADARIIVLGRDLRWAGGPSAKLHADAAGLLKMEELFGLGKLEGEEKFEGAAAGETVYLCYSSGTTGKPKGVETTHQNMTTLLNILPPAFADLKPERDVMLGILPLYHIYGAAKLLHYPFSRGIPVVLQTRFDPVQFCTAVERYKITICLVAPPVLVVLARHEAVDKYDLSSLEMLYSGAAPLGLDLVKAVKTRLLARRRGSSRQNLVITQAYGLTETSPTTHVLPLRDADRKVGSIGLLLPTLEARLVQDEDGRVDVATGQPGELWVRGKTIMKGYLNNPAATKDAITADGWFKTGDIAVRDKEGFYTIVDRRKELIKYKGYQVPPAELEGILLTHPNIADAAVIALMSEKEATELPRAYIVPADVSKVASKAAFEREVAKWMETKVAYYKRLRGGVVIIDQIPKSGAGKILRRELRERAKQEAARGELSLEVKAKL</sequence>
<dbReference type="Pfam" id="PF13193">
    <property type="entry name" value="AMP-binding_C"/>
    <property type="match status" value="1"/>
</dbReference>
<evidence type="ECO:0000256" key="2">
    <source>
        <dbReference type="ARBA" id="ARBA00022598"/>
    </source>
</evidence>
<dbReference type="InterPro" id="IPR000873">
    <property type="entry name" value="AMP-dep_synth/lig_dom"/>
</dbReference>
<dbReference type="InterPro" id="IPR020845">
    <property type="entry name" value="AMP-binding_CS"/>
</dbReference>
<name>A0A8H6SEK8_MYCCL</name>
<dbReference type="OrthoDB" id="1898221at2759"/>
<dbReference type="EMBL" id="JACAZE010000015">
    <property type="protein sequence ID" value="KAF7298086.1"/>
    <property type="molecule type" value="Genomic_DNA"/>
</dbReference>
<feature type="domain" description="AMP-dependent synthetase/ligase" evidence="3">
    <location>
        <begin position="119"/>
        <end position="451"/>
    </location>
</feature>
<dbReference type="Proteomes" id="UP000613580">
    <property type="component" value="Unassembled WGS sequence"/>
</dbReference>
<feature type="domain" description="AMP-binding enzyme C-terminal" evidence="4">
    <location>
        <begin position="502"/>
        <end position="584"/>
    </location>
</feature>
<evidence type="ECO:0000313" key="5">
    <source>
        <dbReference type="EMBL" id="KAF7298086.1"/>
    </source>
</evidence>
<gene>
    <name evidence="5" type="ORF">HMN09_01029900</name>
</gene>
<dbReference type="AlphaFoldDB" id="A0A8H6SEK8"/>
<dbReference type="Gene3D" id="2.30.38.10">
    <property type="entry name" value="Luciferase, Domain 3"/>
    <property type="match status" value="1"/>
</dbReference>
<dbReference type="SUPFAM" id="SSF56801">
    <property type="entry name" value="Acetyl-CoA synthetase-like"/>
    <property type="match status" value="1"/>
</dbReference>
<dbReference type="FunFam" id="3.30.300.30:FF:000007">
    <property type="entry name" value="4-coumarate--CoA ligase 2"/>
    <property type="match status" value="1"/>
</dbReference>
<proteinExistence type="inferred from homology"/>
<reference evidence="5" key="1">
    <citation type="submission" date="2020-05" db="EMBL/GenBank/DDBJ databases">
        <title>Mycena genomes resolve the evolution of fungal bioluminescence.</title>
        <authorList>
            <person name="Tsai I.J."/>
        </authorList>
    </citation>
    <scope>NUCLEOTIDE SEQUENCE</scope>
    <source>
        <strain evidence="5">110903Hualien_Pintung</strain>
    </source>
</reference>
<dbReference type="GO" id="GO:0016405">
    <property type="term" value="F:CoA-ligase activity"/>
    <property type="evidence" value="ECO:0007669"/>
    <property type="project" value="TreeGrafter"/>
</dbReference>
<evidence type="ECO:0000256" key="1">
    <source>
        <dbReference type="ARBA" id="ARBA00006432"/>
    </source>
</evidence>
<dbReference type="Gene3D" id="3.30.300.30">
    <property type="match status" value="1"/>
</dbReference>
<protein>
    <submittedName>
        <fullName evidence="5">AMP binding protein</fullName>
    </submittedName>
</protein>
<keyword evidence="2" id="KW-0436">Ligase</keyword>
<dbReference type="InterPro" id="IPR045851">
    <property type="entry name" value="AMP-bd_C_sf"/>
</dbReference>
<dbReference type="Pfam" id="PF00501">
    <property type="entry name" value="AMP-binding"/>
    <property type="match status" value="1"/>
</dbReference>
<evidence type="ECO:0000313" key="6">
    <source>
        <dbReference type="Proteomes" id="UP000613580"/>
    </source>
</evidence>